<dbReference type="GO" id="GO:0004620">
    <property type="term" value="F:phospholipase activity"/>
    <property type="evidence" value="ECO:0007669"/>
    <property type="project" value="InterPro"/>
</dbReference>
<evidence type="ECO:0000313" key="2">
    <source>
        <dbReference type="Proteomes" id="UP000603434"/>
    </source>
</evidence>
<comment type="caution">
    <text evidence="1">The sequence shown here is derived from an EMBL/GenBank/DDBJ whole genome shotgun (WGS) entry which is preliminary data.</text>
</comment>
<gene>
    <name evidence="1" type="ORF">H8E23_14835</name>
</gene>
<sequence>MKNDNETKPDLEDYRGFFELETKLGKADSFVLGSYFRWAHEGASLQLDLTYPIHRFPFQMLDVYFQVQYVNSLAESLINFRERTEVVRLGLAIVC</sequence>
<dbReference type="Pfam" id="PF02253">
    <property type="entry name" value="PLA1"/>
    <property type="match status" value="1"/>
</dbReference>
<dbReference type="AlphaFoldDB" id="A0A8J6NWC1"/>
<reference evidence="1 2" key="1">
    <citation type="submission" date="2020-08" db="EMBL/GenBank/DDBJ databases">
        <title>Bridging the membrane lipid divide: bacteria of the FCB group superphylum have the potential to synthesize archaeal ether lipids.</title>
        <authorList>
            <person name="Villanueva L."/>
            <person name="Von Meijenfeldt F.A.B."/>
            <person name="Westbye A.B."/>
            <person name="Yadav S."/>
            <person name="Hopmans E.C."/>
            <person name="Dutilh B.E."/>
            <person name="Sinninghe Damste J.S."/>
        </authorList>
    </citation>
    <scope>NUCLEOTIDE SEQUENCE [LARGE SCALE GENOMIC DNA]</scope>
    <source>
        <strain evidence="1">NIOZ-UU30</strain>
    </source>
</reference>
<name>A0A8J6NWC1_9BACT</name>
<dbReference type="Proteomes" id="UP000603434">
    <property type="component" value="Unassembled WGS sequence"/>
</dbReference>
<accession>A0A8J6NWC1</accession>
<dbReference type="EMBL" id="JACNJH010000208">
    <property type="protein sequence ID" value="MBC8362659.1"/>
    <property type="molecule type" value="Genomic_DNA"/>
</dbReference>
<dbReference type="Gene3D" id="2.40.230.10">
    <property type="entry name" value="Phospholipase A1"/>
    <property type="match status" value="1"/>
</dbReference>
<evidence type="ECO:0000313" key="1">
    <source>
        <dbReference type="EMBL" id="MBC8362659.1"/>
    </source>
</evidence>
<protein>
    <submittedName>
        <fullName evidence="1">Phospholipase A</fullName>
    </submittedName>
</protein>
<dbReference type="GO" id="GO:0016020">
    <property type="term" value="C:membrane"/>
    <property type="evidence" value="ECO:0007669"/>
    <property type="project" value="InterPro"/>
</dbReference>
<proteinExistence type="predicted"/>
<dbReference type="SUPFAM" id="SSF56931">
    <property type="entry name" value="Outer membrane phospholipase A (OMPLA)"/>
    <property type="match status" value="1"/>
</dbReference>
<dbReference type="InterPro" id="IPR036541">
    <property type="entry name" value="PLipase_A1_sf"/>
</dbReference>
<organism evidence="1 2">
    <name type="scientific">Candidatus Desulfatibia profunda</name>
    <dbReference type="NCBI Taxonomy" id="2841695"/>
    <lineage>
        <taxon>Bacteria</taxon>
        <taxon>Pseudomonadati</taxon>
        <taxon>Thermodesulfobacteriota</taxon>
        <taxon>Desulfobacteria</taxon>
        <taxon>Desulfobacterales</taxon>
        <taxon>Desulfobacterales incertae sedis</taxon>
        <taxon>Candidatus Desulfatibia</taxon>
    </lineage>
</organism>
<dbReference type="GO" id="GO:0006629">
    <property type="term" value="P:lipid metabolic process"/>
    <property type="evidence" value="ECO:0007669"/>
    <property type="project" value="InterPro"/>
</dbReference>
<dbReference type="InterPro" id="IPR003187">
    <property type="entry name" value="PLipase_A1"/>
</dbReference>